<evidence type="ECO:0000313" key="3">
    <source>
        <dbReference type="Proteomes" id="UP000293483"/>
    </source>
</evidence>
<accession>A0A4Q7B0D9</accession>
<dbReference type="AlphaFoldDB" id="A0A4Q7B0D9"/>
<feature type="transmembrane region" description="Helical" evidence="1">
    <location>
        <begin position="12"/>
        <end position="31"/>
    </location>
</feature>
<dbReference type="Proteomes" id="UP000293483">
    <property type="component" value="Unassembled WGS sequence"/>
</dbReference>
<keyword evidence="1" id="KW-1133">Transmembrane helix</keyword>
<dbReference type="EMBL" id="SGSU01000004">
    <property type="protein sequence ID" value="RZG68445.1"/>
    <property type="molecule type" value="Genomic_DNA"/>
</dbReference>
<gene>
    <name evidence="2" type="ORF">EXE25_05185</name>
</gene>
<organism evidence="2 3">
    <name type="scientific">Acinetobacter bouvetii</name>
    <dbReference type="NCBI Taxonomy" id="202951"/>
    <lineage>
        <taxon>Bacteria</taxon>
        <taxon>Pseudomonadati</taxon>
        <taxon>Pseudomonadota</taxon>
        <taxon>Gammaproteobacteria</taxon>
        <taxon>Moraxellales</taxon>
        <taxon>Moraxellaceae</taxon>
        <taxon>Acinetobacter</taxon>
    </lineage>
</organism>
<keyword evidence="1" id="KW-0812">Transmembrane</keyword>
<evidence type="ECO:0000256" key="1">
    <source>
        <dbReference type="SAM" id="Phobius"/>
    </source>
</evidence>
<proteinExistence type="predicted"/>
<sequence>MPITSKQIVEFFILAAMGAALYSGVTLYHHWKYKQALQSPNQIRHCGKFIEQTKVVHERFGRSDRVEHIYTFSNELGVSFSFTGSRPVIKQLPRLTSLQPEQPICFQYTLTAQERNGRFFTLTKIE</sequence>
<name>A0A4Q7B0D9_9GAMM</name>
<evidence type="ECO:0000313" key="2">
    <source>
        <dbReference type="EMBL" id="RZG68445.1"/>
    </source>
</evidence>
<evidence type="ECO:0008006" key="4">
    <source>
        <dbReference type="Google" id="ProtNLM"/>
    </source>
</evidence>
<dbReference type="RefSeq" id="WP_130144437.1">
    <property type="nucleotide sequence ID" value="NZ_SGSU01000004.1"/>
</dbReference>
<keyword evidence="1" id="KW-0472">Membrane</keyword>
<dbReference type="STRING" id="202951.GCA_001485025_02090"/>
<reference evidence="2 3" key="1">
    <citation type="submission" date="2019-02" db="EMBL/GenBank/DDBJ databases">
        <title>The Batch Genome Submission of Acinetobacter spp. strains.</title>
        <authorList>
            <person name="Qin J."/>
            <person name="Hu Y."/>
            <person name="Ye H."/>
            <person name="Wei L."/>
            <person name="Feng Y."/>
            <person name="Zong Z."/>
        </authorList>
    </citation>
    <scope>NUCLEOTIDE SEQUENCE [LARGE SCALE GENOMIC DNA]</scope>
    <source>
        <strain evidence="2 3">WCHABo060081</strain>
    </source>
</reference>
<protein>
    <recommendedName>
        <fullName evidence="4">DUF3592 domain-containing protein</fullName>
    </recommendedName>
</protein>
<comment type="caution">
    <text evidence="2">The sequence shown here is derived from an EMBL/GenBank/DDBJ whole genome shotgun (WGS) entry which is preliminary data.</text>
</comment>